<evidence type="ECO:0000313" key="11">
    <source>
        <dbReference type="EMBL" id="CAD8758645.1"/>
    </source>
</evidence>
<dbReference type="InterPro" id="IPR047575">
    <property type="entry name" value="Sm"/>
</dbReference>
<name>A0A6U4UIF6_HEMAN</name>
<evidence type="ECO:0000259" key="10">
    <source>
        <dbReference type="PROSITE" id="PS52002"/>
    </source>
</evidence>
<dbReference type="InterPro" id="IPR034099">
    <property type="entry name" value="SmD3"/>
</dbReference>
<dbReference type="PROSITE" id="PS52002">
    <property type="entry name" value="SM"/>
    <property type="match status" value="1"/>
</dbReference>
<evidence type="ECO:0000256" key="8">
    <source>
        <dbReference type="ARBA" id="ARBA00023274"/>
    </source>
</evidence>
<dbReference type="InterPro" id="IPR010920">
    <property type="entry name" value="LSM_dom_sf"/>
</dbReference>
<comment type="subcellular location">
    <subcellularLocation>
        <location evidence="2">Cytoplasm</location>
        <location evidence="2">Cytosol</location>
    </subcellularLocation>
    <subcellularLocation>
        <location evidence="1 9">Nucleus</location>
    </subcellularLocation>
</comment>
<reference evidence="11" key="1">
    <citation type="submission" date="2021-01" db="EMBL/GenBank/DDBJ databases">
        <authorList>
            <person name="Corre E."/>
            <person name="Pelletier E."/>
            <person name="Niang G."/>
            <person name="Scheremetjew M."/>
            <person name="Finn R."/>
            <person name="Kale V."/>
            <person name="Holt S."/>
            <person name="Cochrane G."/>
            <person name="Meng A."/>
            <person name="Brown T."/>
            <person name="Cohen L."/>
        </authorList>
    </citation>
    <scope>NUCLEOTIDE SEQUENCE</scope>
    <source>
        <strain evidence="11">CCMP441</strain>
    </source>
</reference>
<dbReference type="SMART" id="SM00651">
    <property type="entry name" value="Sm"/>
    <property type="match status" value="1"/>
</dbReference>
<dbReference type="CDD" id="cd01721">
    <property type="entry name" value="Sm_D3"/>
    <property type="match status" value="1"/>
</dbReference>
<keyword evidence="7 9" id="KW-0539">Nucleus</keyword>
<keyword evidence="6 9" id="KW-0508">mRNA splicing</keyword>
<proteinExistence type="inferred from homology"/>
<protein>
    <recommendedName>
        <fullName evidence="9">Small nuclear ribonucleoprotein Sm D3</fullName>
        <shortName evidence="9">Sm-D3</shortName>
    </recommendedName>
    <alternativeName>
        <fullName evidence="9">snRNP core protein D3</fullName>
    </alternativeName>
</protein>
<dbReference type="PANTHER" id="PTHR23338">
    <property type="entry name" value="SMALL NUCLEAR RIBONUCLEOPROTEIN SM"/>
    <property type="match status" value="1"/>
</dbReference>
<evidence type="ECO:0000256" key="5">
    <source>
        <dbReference type="ARBA" id="ARBA00022664"/>
    </source>
</evidence>
<dbReference type="Gene3D" id="2.30.30.100">
    <property type="match status" value="1"/>
</dbReference>
<keyword evidence="5 9" id="KW-0507">mRNA processing</keyword>
<dbReference type="GO" id="GO:0005829">
    <property type="term" value="C:cytosol"/>
    <property type="evidence" value="ECO:0007669"/>
    <property type="project" value="UniProtKB-SubCell"/>
</dbReference>
<dbReference type="EMBL" id="HBFK01041468">
    <property type="protein sequence ID" value="CAD8758645.1"/>
    <property type="molecule type" value="Transcribed_RNA"/>
</dbReference>
<evidence type="ECO:0000256" key="7">
    <source>
        <dbReference type="ARBA" id="ARBA00023242"/>
    </source>
</evidence>
<evidence type="ECO:0000256" key="4">
    <source>
        <dbReference type="ARBA" id="ARBA00022490"/>
    </source>
</evidence>
<dbReference type="GO" id="GO:0005681">
    <property type="term" value="C:spliceosomal complex"/>
    <property type="evidence" value="ECO:0007669"/>
    <property type="project" value="InterPro"/>
</dbReference>
<comment type="similarity">
    <text evidence="3 9">Belongs to the snRNP core protein family.</text>
</comment>
<accession>A0A6U4UIF6</accession>
<evidence type="ECO:0000256" key="3">
    <source>
        <dbReference type="ARBA" id="ARBA00008146"/>
    </source>
</evidence>
<evidence type="ECO:0000256" key="2">
    <source>
        <dbReference type="ARBA" id="ARBA00004514"/>
    </source>
</evidence>
<gene>
    <name evidence="11" type="ORF">HAND1043_LOCUS25159</name>
</gene>
<dbReference type="Pfam" id="PF01423">
    <property type="entry name" value="LSM"/>
    <property type="match status" value="1"/>
</dbReference>
<dbReference type="InterPro" id="IPR027141">
    <property type="entry name" value="LSm4/Sm_D1/D3"/>
</dbReference>
<dbReference type="AlphaFoldDB" id="A0A6U4UIF6"/>
<evidence type="ECO:0000256" key="9">
    <source>
        <dbReference type="RuleBase" id="RU365050"/>
    </source>
</evidence>
<dbReference type="GO" id="GO:0000387">
    <property type="term" value="P:spliceosomal snRNP assembly"/>
    <property type="evidence" value="ECO:0007669"/>
    <property type="project" value="UniProtKB-UniRule"/>
</dbReference>
<feature type="non-terminal residue" evidence="11">
    <location>
        <position position="114"/>
    </location>
</feature>
<sequence length="114" mass="12396">MSIGIPIKLIHEAESHIVSIEMKTGEMYRGMLVEAEDNMNCSLANVTLTGRDGSISTLEQVFVRGGLIRYLILPDILQNAPMFKRIDPKVGILRGKGVGIGRSTMARAKRGGPS</sequence>
<evidence type="ECO:0000256" key="6">
    <source>
        <dbReference type="ARBA" id="ARBA00023187"/>
    </source>
</evidence>
<dbReference type="GO" id="GO:0003723">
    <property type="term" value="F:RNA binding"/>
    <property type="evidence" value="ECO:0007669"/>
    <property type="project" value="InterPro"/>
</dbReference>
<evidence type="ECO:0000256" key="1">
    <source>
        <dbReference type="ARBA" id="ARBA00004123"/>
    </source>
</evidence>
<keyword evidence="4" id="KW-0963">Cytoplasm</keyword>
<dbReference type="InterPro" id="IPR001163">
    <property type="entry name" value="Sm_dom_euk/arc"/>
</dbReference>
<keyword evidence="8 9" id="KW-0687">Ribonucleoprotein</keyword>
<dbReference type="FunFam" id="2.30.30.100:FF:000002">
    <property type="entry name" value="Small nuclear ribonucleoprotein Sm D3"/>
    <property type="match status" value="1"/>
</dbReference>
<organism evidence="11">
    <name type="scientific">Hemiselmis andersenii</name>
    <name type="common">Cryptophyte alga</name>
    <dbReference type="NCBI Taxonomy" id="464988"/>
    <lineage>
        <taxon>Eukaryota</taxon>
        <taxon>Cryptophyceae</taxon>
        <taxon>Cryptomonadales</taxon>
        <taxon>Hemiselmidaceae</taxon>
        <taxon>Hemiselmis</taxon>
    </lineage>
</organism>
<dbReference type="SUPFAM" id="SSF50182">
    <property type="entry name" value="Sm-like ribonucleoproteins"/>
    <property type="match status" value="1"/>
</dbReference>
<feature type="domain" description="Sm" evidence="10">
    <location>
        <begin position="5"/>
        <end position="77"/>
    </location>
</feature>